<dbReference type="EMBL" id="BGPR01027854">
    <property type="protein sequence ID" value="GBN98674.1"/>
    <property type="molecule type" value="Genomic_DNA"/>
</dbReference>
<dbReference type="InterPro" id="IPR000477">
    <property type="entry name" value="RT_dom"/>
</dbReference>
<keyword evidence="2" id="KW-0808">Transferase</keyword>
<evidence type="ECO:0000259" key="1">
    <source>
        <dbReference type="PROSITE" id="PS50878"/>
    </source>
</evidence>
<dbReference type="PANTHER" id="PTHR36688:SF2">
    <property type="entry name" value="ENDONUCLEASE_EXONUCLEASE_PHOSPHATASE DOMAIN-CONTAINING PROTEIN"/>
    <property type="match status" value="1"/>
</dbReference>
<organism evidence="2 3">
    <name type="scientific">Araneus ventricosus</name>
    <name type="common">Orbweaver spider</name>
    <name type="synonym">Epeira ventricosa</name>
    <dbReference type="NCBI Taxonomy" id="182803"/>
    <lineage>
        <taxon>Eukaryota</taxon>
        <taxon>Metazoa</taxon>
        <taxon>Ecdysozoa</taxon>
        <taxon>Arthropoda</taxon>
        <taxon>Chelicerata</taxon>
        <taxon>Arachnida</taxon>
        <taxon>Araneae</taxon>
        <taxon>Araneomorphae</taxon>
        <taxon>Entelegynae</taxon>
        <taxon>Araneoidea</taxon>
        <taxon>Araneidae</taxon>
        <taxon>Araneus</taxon>
    </lineage>
</organism>
<dbReference type="InterPro" id="IPR052560">
    <property type="entry name" value="RdDP_mobile_element"/>
</dbReference>
<dbReference type="CDD" id="cd01650">
    <property type="entry name" value="RT_nLTR_like"/>
    <property type="match status" value="1"/>
</dbReference>
<name>A0A4Y2TDG1_ARAVE</name>
<evidence type="ECO:0000313" key="2">
    <source>
        <dbReference type="EMBL" id="GBN98674.1"/>
    </source>
</evidence>
<dbReference type="Proteomes" id="UP000499080">
    <property type="component" value="Unassembled WGS sequence"/>
</dbReference>
<keyword evidence="2" id="KW-0548">Nucleotidyltransferase</keyword>
<keyword evidence="3" id="KW-1185">Reference proteome</keyword>
<reference evidence="2 3" key="1">
    <citation type="journal article" date="2019" name="Sci. Rep.">
        <title>Orb-weaving spider Araneus ventricosus genome elucidates the spidroin gene catalogue.</title>
        <authorList>
            <person name="Kono N."/>
            <person name="Nakamura H."/>
            <person name="Ohtoshi R."/>
            <person name="Moran D.A.P."/>
            <person name="Shinohara A."/>
            <person name="Yoshida Y."/>
            <person name="Fujiwara M."/>
            <person name="Mori M."/>
            <person name="Tomita M."/>
            <person name="Arakawa K."/>
        </authorList>
    </citation>
    <scope>NUCLEOTIDE SEQUENCE [LARGE SCALE GENOMIC DNA]</scope>
</reference>
<feature type="domain" description="Reverse transcriptase" evidence="1">
    <location>
        <begin position="303"/>
        <end position="572"/>
    </location>
</feature>
<dbReference type="OrthoDB" id="6434707at2759"/>
<evidence type="ECO:0000313" key="3">
    <source>
        <dbReference type="Proteomes" id="UP000499080"/>
    </source>
</evidence>
<dbReference type="InterPro" id="IPR043502">
    <property type="entry name" value="DNA/RNA_pol_sf"/>
</dbReference>
<dbReference type="PROSITE" id="PS50878">
    <property type="entry name" value="RT_POL"/>
    <property type="match status" value="1"/>
</dbReference>
<proteinExistence type="predicted"/>
<sequence>MFPNSPTRYGTFSASTIDLAITKNFLYPFEIHSLPEMSSDHNPVLINFFLTYSLPNISGKFATNWNHFTTTLNKLDLQNPYCISSPSQLDEYVCNIESQINHARIAASKPIKPNTTYIDARLTELSAERNHARKTFQCTRNPALKRYLNKINKQINKLDQKIEINSLATEMTNVNTEDGTIWKFVRPFKKKCKKIPPLTSLAGIANTDTEKANCLANSLEAQFTVNNISHPETEEMVKESVTRFRLEIDPDNQLSDPPLPSEVQNCIKNLKNNKAPGLDRINNKMIKNLPKRFLFIITTIIHKIMILGHFPTCWKTASVVPIYKPGKDPTDPASYRPISLLSSLSKIAEHIILDRLNRHLNDYNILCSEQFGFREKLSTTHQLLRVVEYITEGFSNKQKTGAVFLDIQKAFDRVWQDGLIYKLINYNTPKYLVKIIDSYLYDRKFAVRVNNVLSDSKPINAGVAQGSKIGPILFSLYINDIPRQFNTMLCMYADDTAILARNKNPKFINLALNRHLKSLEDWFAKWKIEINVSKTEAIIFSKDKNILKYPPIKMNNKIIPWSQECKYLGLILDRKLTWRPHFYYLKQKFRDLTRKFFPILARKSAMSRENKLLIYTAYLRPVLTYACPVWGYAAKSNLKIIITQHNIMIRNICDVKWYISNTEILRALDYPSFMEFILRLATKFFNNIDNHDNEAIKNIPAYNPDPRIKRPRNLLLSS</sequence>
<dbReference type="PANTHER" id="PTHR36688">
    <property type="entry name" value="ENDO/EXONUCLEASE/PHOSPHATASE DOMAIN-CONTAINING PROTEIN"/>
    <property type="match status" value="1"/>
</dbReference>
<dbReference type="GO" id="GO:0003964">
    <property type="term" value="F:RNA-directed DNA polymerase activity"/>
    <property type="evidence" value="ECO:0007669"/>
    <property type="project" value="UniProtKB-KW"/>
</dbReference>
<accession>A0A4Y2TDG1</accession>
<keyword evidence="2" id="KW-0695">RNA-directed DNA polymerase</keyword>
<protein>
    <submittedName>
        <fullName evidence="2">RNA-directed DNA polymerase from mobile element jockey</fullName>
    </submittedName>
</protein>
<dbReference type="AlphaFoldDB" id="A0A4Y2TDG1"/>
<comment type="caution">
    <text evidence="2">The sequence shown here is derived from an EMBL/GenBank/DDBJ whole genome shotgun (WGS) entry which is preliminary data.</text>
</comment>
<dbReference type="SUPFAM" id="SSF56672">
    <property type="entry name" value="DNA/RNA polymerases"/>
    <property type="match status" value="1"/>
</dbReference>
<gene>
    <name evidence="2" type="primary">pol_1492</name>
    <name evidence="2" type="ORF">AVEN_121892_1</name>
</gene>
<dbReference type="Pfam" id="PF00078">
    <property type="entry name" value="RVT_1"/>
    <property type="match status" value="1"/>
</dbReference>